<sequence>MNDLIMRDIDRMTGKTHAQCDDVKREAQIHIHTASDVNSNRPRREA</sequence>
<dbReference type="Proteomes" id="UP000641429">
    <property type="component" value="Unassembled WGS sequence"/>
</dbReference>
<name>A0A8I0UQ11_ENTAS</name>
<proteinExistence type="predicted"/>
<gene>
    <name evidence="1" type="ORF">JGT27_19440</name>
</gene>
<dbReference type="AlphaFoldDB" id="A0A8I0UQ11"/>
<evidence type="ECO:0000313" key="1">
    <source>
        <dbReference type="EMBL" id="MBJ6597869.1"/>
    </source>
</evidence>
<evidence type="ECO:0000313" key="2">
    <source>
        <dbReference type="Proteomes" id="UP000641429"/>
    </source>
</evidence>
<organism evidence="1 2">
    <name type="scientific">Enterobacter asburiae</name>
    <dbReference type="NCBI Taxonomy" id="61645"/>
    <lineage>
        <taxon>Bacteria</taxon>
        <taxon>Pseudomonadati</taxon>
        <taxon>Pseudomonadota</taxon>
        <taxon>Gammaproteobacteria</taxon>
        <taxon>Enterobacterales</taxon>
        <taxon>Enterobacteriaceae</taxon>
        <taxon>Enterobacter</taxon>
        <taxon>Enterobacter cloacae complex</taxon>
    </lineage>
</organism>
<dbReference type="RefSeq" id="WP_157844814.1">
    <property type="nucleotide sequence ID" value="NZ_CP056712.1"/>
</dbReference>
<comment type="caution">
    <text evidence="1">The sequence shown here is derived from an EMBL/GenBank/DDBJ whole genome shotgun (WGS) entry which is preliminary data.</text>
</comment>
<reference evidence="1" key="1">
    <citation type="submission" date="2020-12" db="EMBL/GenBank/DDBJ databases">
        <title>Molecular epidemiology of VIM- metallo-b-lactamase-producing Enterobacter cloacae complex isolated in France between 2015 and 2018.</title>
        <authorList>
            <person name="Emeraud C."/>
            <person name="Petit C."/>
            <person name="Bonnin R."/>
            <person name="Naas T."/>
            <person name="Dortet L."/>
        </authorList>
    </citation>
    <scope>NUCLEOTIDE SEQUENCE</scope>
    <source>
        <strain evidence="1">170C2</strain>
    </source>
</reference>
<accession>A0A8I0UQ11</accession>
<protein>
    <submittedName>
        <fullName evidence="1">Uncharacterized protein</fullName>
    </submittedName>
</protein>
<dbReference type="EMBL" id="JAELXN010000075">
    <property type="protein sequence ID" value="MBJ6597869.1"/>
    <property type="molecule type" value="Genomic_DNA"/>
</dbReference>